<reference evidence="1 2" key="1">
    <citation type="submission" date="2024-06" db="EMBL/GenBank/DDBJ databases">
        <title>Genomic Encyclopedia of Type Strains, Phase V (KMG-V): Genome sequencing to study the core and pangenomes of soil and plant-associated prokaryotes.</title>
        <authorList>
            <person name="Whitman W."/>
        </authorList>
    </citation>
    <scope>NUCLEOTIDE SEQUENCE [LARGE SCALE GENOMIC DNA]</scope>
    <source>
        <strain evidence="1 2">NE40</strain>
    </source>
</reference>
<evidence type="ECO:0000313" key="1">
    <source>
        <dbReference type="EMBL" id="MET4757628.1"/>
    </source>
</evidence>
<dbReference type="Proteomes" id="UP001549366">
    <property type="component" value="Unassembled WGS sequence"/>
</dbReference>
<dbReference type="InterPro" id="IPR023393">
    <property type="entry name" value="START-like_dom_sf"/>
</dbReference>
<dbReference type="Gene3D" id="3.30.530.20">
    <property type="match status" value="1"/>
</dbReference>
<dbReference type="Pfam" id="PF10604">
    <property type="entry name" value="Polyketide_cyc2"/>
    <property type="match status" value="1"/>
</dbReference>
<accession>A0ABV2SIN7</accession>
<dbReference type="SUPFAM" id="SSF55961">
    <property type="entry name" value="Bet v1-like"/>
    <property type="match status" value="1"/>
</dbReference>
<organism evidence="1 2">
    <name type="scientific">Endozoicomonas lisbonensis</name>
    <dbReference type="NCBI Taxonomy" id="3120522"/>
    <lineage>
        <taxon>Bacteria</taxon>
        <taxon>Pseudomonadati</taxon>
        <taxon>Pseudomonadota</taxon>
        <taxon>Gammaproteobacteria</taxon>
        <taxon>Oceanospirillales</taxon>
        <taxon>Endozoicomonadaceae</taxon>
        <taxon>Endozoicomonas</taxon>
    </lineage>
</organism>
<evidence type="ECO:0000313" key="2">
    <source>
        <dbReference type="Proteomes" id="UP001549366"/>
    </source>
</evidence>
<proteinExistence type="predicted"/>
<dbReference type="InterPro" id="IPR019587">
    <property type="entry name" value="Polyketide_cyclase/dehydratase"/>
</dbReference>
<evidence type="ECO:0008006" key="3">
    <source>
        <dbReference type="Google" id="ProtNLM"/>
    </source>
</evidence>
<keyword evidence="2" id="KW-1185">Reference proteome</keyword>
<name>A0ABV2SIN7_9GAMM</name>
<dbReference type="EMBL" id="JBEWTB010000002">
    <property type="protein sequence ID" value="MET4757628.1"/>
    <property type="molecule type" value="Genomic_DNA"/>
</dbReference>
<comment type="caution">
    <text evidence="1">The sequence shown here is derived from an EMBL/GenBank/DDBJ whole genome shotgun (WGS) entry which is preliminary data.</text>
</comment>
<protein>
    <recommendedName>
        <fullName evidence="3">SRPBCC family protein</fullName>
    </recommendedName>
</protein>
<sequence>MKKACAFFLLIVMLLLMEVPQNNPRIRLQSQSLIHQPVTEVWEQLSDLSQVQNYVPFVSGSNINTDQKKGEGVQRTVWLKKRRTVQEEVIEWDDGQGYVLRLNDASFFLPFHDMETRYHIDPDDELGLQSDLTITLTVRPRFGLLGRWFMTPWITTRLQRQLDELADGIKYHFETGLQVSEDVQVVFPHPE</sequence>
<gene>
    <name evidence="1" type="ORF">V5J35_002820</name>
</gene>
<dbReference type="RefSeq" id="WP_354007769.1">
    <property type="nucleotide sequence ID" value="NZ_JBEWTA010000001.1"/>
</dbReference>